<dbReference type="GO" id="GO:0051300">
    <property type="term" value="P:spindle pole body organization"/>
    <property type="evidence" value="ECO:0007669"/>
    <property type="project" value="EnsemblFungi"/>
</dbReference>
<evidence type="ECO:0000256" key="1">
    <source>
        <dbReference type="ARBA" id="ARBA00023125"/>
    </source>
</evidence>
<dbReference type="GO" id="GO:0034599">
    <property type="term" value="P:cellular response to oxidative stress"/>
    <property type="evidence" value="ECO:0007669"/>
    <property type="project" value="EnsemblFungi"/>
</dbReference>
<sequence>MSEVINTVAVLQEPVGVDPLMDLSTNVQRQPDSSPIAMVKRSFSDLNDGDSVDTKDIITPPNSTIRNSKSDKNKSHRQPLSPEMSSPITHSKTKKQKNESSTRSNGNLTLDELIETFATRKSRGELNKKPPYSYATLISLAILQSDDGKLTLSQIYNWISLHFPYYKQKDAGWQNSIRHNLSLNEAFVKTEKSGDGKGHFWEVQVGYESRFFKNETRSLENIRETLKSIEHFFEPGTEVYNDSEVPEDYKNGEQEHYYAFNNGYAPFDIDGEQIQPKPQEIRGNNVTTTPDYPVCLSPSVAIHSNSTFSANKFSPGGSLENNSDGNLAIPQGHLKRFHTTLGLPRVYDKNNLLFENSGNPFNPISSANLLKSPQNFKRYTSSFNSSFEETSPLPTKEHNRNFFEAQEDNESINEEELGSSTLLTASQSIVTDLLKTPKVKISDNLDKTPVRFITTPRDDSAILRKWQTPSNLFEDFYCSPLFKGMGTPVKFTNNANNNTSKILSPDGTLTMPHLMRESDRSKLSASGLFGVDVYSVWKRATENAQTNPSDAHSDEYSK</sequence>
<dbReference type="PANTHER" id="PTHR11829:SF343">
    <property type="entry name" value="FORK-HEAD DOMAIN-CONTAINING PROTEIN"/>
    <property type="match status" value="1"/>
</dbReference>
<dbReference type="FunFam" id="1.10.10.10:FF:000732">
    <property type="entry name" value="Forkhead protein"/>
    <property type="match status" value="1"/>
</dbReference>
<dbReference type="InterPro" id="IPR001766">
    <property type="entry name" value="Fork_head_dom"/>
</dbReference>
<gene>
    <name evidence="6" type="ORF">Kpol_1028p47</name>
</gene>
<dbReference type="PROSITE" id="PS00658">
    <property type="entry name" value="FORK_HEAD_2"/>
    <property type="match status" value="1"/>
</dbReference>
<dbReference type="GO" id="GO:0034246">
    <property type="term" value="F:mitochondrial transcription factor activity"/>
    <property type="evidence" value="ECO:0007669"/>
    <property type="project" value="EnsemblFungi"/>
</dbReference>
<dbReference type="CDD" id="cd00059">
    <property type="entry name" value="FH_FOX"/>
    <property type="match status" value="1"/>
</dbReference>
<dbReference type="Proteomes" id="UP000000267">
    <property type="component" value="Unassembled WGS sequence"/>
</dbReference>
<keyword evidence="2 3" id="KW-0539">Nucleus</keyword>
<dbReference type="STRING" id="436907.A7TG15"/>
<dbReference type="eggNOG" id="KOG2294">
    <property type="taxonomic scope" value="Eukaryota"/>
</dbReference>
<dbReference type="EMBL" id="DS480385">
    <property type="protein sequence ID" value="EDO18772.1"/>
    <property type="molecule type" value="Genomic_DNA"/>
</dbReference>
<dbReference type="Pfam" id="PF00250">
    <property type="entry name" value="Forkhead"/>
    <property type="match status" value="1"/>
</dbReference>
<dbReference type="InterPro" id="IPR018122">
    <property type="entry name" value="TF_fork_head_CS_1"/>
</dbReference>
<dbReference type="GO" id="GO:0005739">
    <property type="term" value="C:mitochondrion"/>
    <property type="evidence" value="ECO:0007669"/>
    <property type="project" value="EnsemblFungi"/>
</dbReference>
<dbReference type="InParanoid" id="A7TG15"/>
<keyword evidence="1 3" id="KW-0238">DNA-binding</keyword>
<dbReference type="InterPro" id="IPR036388">
    <property type="entry name" value="WH-like_DNA-bd_sf"/>
</dbReference>
<proteinExistence type="predicted"/>
<name>A7TG15_VANPO</name>
<dbReference type="PRINTS" id="PR00053">
    <property type="entry name" value="FORKHEAD"/>
</dbReference>
<dbReference type="GO" id="GO:0000981">
    <property type="term" value="F:DNA-binding transcription factor activity, RNA polymerase II-specific"/>
    <property type="evidence" value="ECO:0007669"/>
    <property type="project" value="TreeGrafter"/>
</dbReference>
<accession>A7TG15</accession>
<dbReference type="FunCoup" id="A7TG15">
    <property type="interactions" value="432"/>
</dbReference>
<dbReference type="GO" id="GO:1903108">
    <property type="term" value="P:regulation of mitochondrial transcription"/>
    <property type="evidence" value="ECO:0007669"/>
    <property type="project" value="EnsemblFungi"/>
</dbReference>
<dbReference type="OrthoDB" id="5954824at2759"/>
<protein>
    <recommendedName>
        <fullName evidence="5">Fork-head domain-containing protein</fullName>
    </recommendedName>
</protein>
<dbReference type="SUPFAM" id="SSF46785">
    <property type="entry name" value="Winged helix' DNA-binding domain"/>
    <property type="match status" value="1"/>
</dbReference>
<feature type="region of interest" description="Disordered" evidence="4">
    <location>
        <begin position="44"/>
        <end position="107"/>
    </location>
</feature>
<dbReference type="HOGENOM" id="CLU_020432_0_0_1"/>
<evidence type="ECO:0000313" key="6">
    <source>
        <dbReference type="EMBL" id="EDO18772.1"/>
    </source>
</evidence>
<dbReference type="PhylomeDB" id="A7TG15"/>
<dbReference type="PROSITE" id="PS00657">
    <property type="entry name" value="FORK_HEAD_1"/>
    <property type="match status" value="1"/>
</dbReference>
<evidence type="ECO:0000256" key="2">
    <source>
        <dbReference type="ARBA" id="ARBA00023242"/>
    </source>
</evidence>
<evidence type="ECO:0000256" key="3">
    <source>
        <dbReference type="PROSITE-ProRule" id="PRU00089"/>
    </source>
</evidence>
<dbReference type="InterPro" id="IPR030456">
    <property type="entry name" value="TF_fork_head_CS_2"/>
</dbReference>
<keyword evidence="7" id="KW-1185">Reference proteome</keyword>
<dbReference type="GO" id="GO:0000978">
    <property type="term" value="F:RNA polymerase II cis-regulatory region sequence-specific DNA binding"/>
    <property type="evidence" value="ECO:0007669"/>
    <property type="project" value="TreeGrafter"/>
</dbReference>
<dbReference type="InterPro" id="IPR036390">
    <property type="entry name" value="WH_DNA-bd_sf"/>
</dbReference>
<evidence type="ECO:0000256" key="4">
    <source>
        <dbReference type="SAM" id="MobiDB-lite"/>
    </source>
</evidence>
<dbReference type="Gene3D" id="1.10.10.10">
    <property type="entry name" value="Winged helix-like DNA-binding domain superfamily/Winged helix DNA-binding domain"/>
    <property type="match status" value="1"/>
</dbReference>
<dbReference type="RefSeq" id="XP_001646630.1">
    <property type="nucleotide sequence ID" value="XM_001646580.1"/>
</dbReference>
<evidence type="ECO:0000259" key="5">
    <source>
        <dbReference type="PROSITE" id="PS50039"/>
    </source>
</evidence>
<dbReference type="AlphaFoldDB" id="A7TG15"/>
<feature type="DNA-binding region" description="Fork-head" evidence="3">
    <location>
        <begin position="129"/>
        <end position="217"/>
    </location>
</feature>
<comment type="subcellular location">
    <subcellularLocation>
        <location evidence="3">Nucleus</location>
    </subcellularLocation>
</comment>
<dbReference type="GO" id="GO:0000785">
    <property type="term" value="C:chromatin"/>
    <property type="evidence" value="ECO:0007669"/>
    <property type="project" value="EnsemblFungi"/>
</dbReference>
<dbReference type="SMART" id="SM00339">
    <property type="entry name" value="FH"/>
    <property type="match status" value="1"/>
</dbReference>
<dbReference type="InterPro" id="IPR050211">
    <property type="entry name" value="FOX_domain-containing"/>
</dbReference>
<feature type="domain" description="Fork-head" evidence="5">
    <location>
        <begin position="129"/>
        <end position="217"/>
    </location>
</feature>
<evidence type="ECO:0000313" key="7">
    <source>
        <dbReference type="Proteomes" id="UP000000267"/>
    </source>
</evidence>
<reference evidence="6 7" key="1">
    <citation type="journal article" date="2007" name="Proc. Natl. Acad. Sci. U.S.A.">
        <title>Independent sorting-out of thousands of duplicated gene pairs in two yeast species descended from a whole-genome duplication.</title>
        <authorList>
            <person name="Scannell D.R."/>
            <person name="Frank A.C."/>
            <person name="Conant G.C."/>
            <person name="Byrne K.P."/>
            <person name="Woolfit M."/>
            <person name="Wolfe K.H."/>
        </authorList>
    </citation>
    <scope>NUCLEOTIDE SEQUENCE [LARGE SCALE GENOMIC DNA]</scope>
    <source>
        <strain evidence="7">ATCC 22028 / DSM 70294 / BCRC 21397 / CBS 2163 / NBRC 10782 / NRRL Y-8283 / UCD 57-17</strain>
    </source>
</reference>
<dbReference type="GeneID" id="5547087"/>
<dbReference type="OMA" id="DVYSVWK"/>
<dbReference type="PANTHER" id="PTHR11829">
    <property type="entry name" value="FORKHEAD BOX PROTEIN"/>
    <property type="match status" value="1"/>
</dbReference>
<dbReference type="KEGG" id="vpo:Kpol_1028p47"/>
<dbReference type="PROSITE" id="PS50039">
    <property type="entry name" value="FORK_HEAD_3"/>
    <property type="match status" value="1"/>
</dbReference>
<dbReference type="GO" id="GO:0007005">
    <property type="term" value="P:mitochondrion organization"/>
    <property type="evidence" value="ECO:0007669"/>
    <property type="project" value="EnsemblFungi"/>
</dbReference>
<organism evidence="7">
    <name type="scientific">Vanderwaltozyma polyspora (strain ATCC 22028 / DSM 70294 / BCRC 21397 / CBS 2163 / NBRC 10782 / NRRL Y-8283 / UCD 57-17)</name>
    <name type="common">Kluyveromyces polysporus</name>
    <dbReference type="NCBI Taxonomy" id="436907"/>
    <lineage>
        <taxon>Eukaryota</taxon>
        <taxon>Fungi</taxon>
        <taxon>Dikarya</taxon>
        <taxon>Ascomycota</taxon>
        <taxon>Saccharomycotina</taxon>
        <taxon>Saccharomycetes</taxon>
        <taxon>Saccharomycetales</taxon>
        <taxon>Saccharomycetaceae</taxon>
        <taxon>Vanderwaltozyma</taxon>
    </lineage>
</organism>
<dbReference type="GO" id="GO:0045944">
    <property type="term" value="P:positive regulation of transcription by RNA polymerase II"/>
    <property type="evidence" value="ECO:0007669"/>
    <property type="project" value="EnsemblFungi"/>
</dbReference>
<dbReference type="GO" id="GO:0005634">
    <property type="term" value="C:nucleus"/>
    <property type="evidence" value="ECO:0007669"/>
    <property type="project" value="UniProtKB-SubCell"/>
</dbReference>